<comment type="caution">
    <text evidence="2">The sequence shown here is derived from an EMBL/GenBank/DDBJ whole genome shotgun (WGS) entry which is preliminary data.</text>
</comment>
<keyword evidence="2" id="KW-0966">Cell projection</keyword>
<protein>
    <submittedName>
        <fullName evidence="2">Flagellar biosynthesis protein FlgA</fullName>
    </submittedName>
</protein>
<keyword evidence="2" id="KW-0969">Cilium</keyword>
<dbReference type="Proteomes" id="UP000824111">
    <property type="component" value="Unassembled WGS sequence"/>
</dbReference>
<evidence type="ECO:0000259" key="1">
    <source>
        <dbReference type="Pfam" id="PF21135"/>
    </source>
</evidence>
<dbReference type="SUPFAM" id="SSF51735">
    <property type="entry name" value="NAD(P)-binding Rossmann-fold domains"/>
    <property type="match status" value="1"/>
</dbReference>
<dbReference type="Gene3D" id="3.40.50.720">
    <property type="entry name" value="NAD(P)-binding Rossmann-like Domain"/>
    <property type="match status" value="1"/>
</dbReference>
<dbReference type="InterPro" id="IPR048423">
    <property type="entry name" value="DRL_cat"/>
</dbReference>
<dbReference type="CDD" id="cd11616">
    <property type="entry name" value="SAF_DH_OX_like"/>
    <property type="match status" value="1"/>
</dbReference>
<accession>A0A9D1S676</accession>
<name>A0A9D1S676_9FIRM</name>
<reference evidence="2" key="2">
    <citation type="journal article" date="2021" name="PeerJ">
        <title>Extensive microbial diversity within the chicken gut microbiome revealed by metagenomics and culture.</title>
        <authorList>
            <person name="Gilroy R."/>
            <person name="Ravi A."/>
            <person name="Getino M."/>
            <person name="Pursley I."/>
            <person name="Horton D.L."/>
            <person name="Alikhan N.F."/>
            <person name="Baker D."/>
            <person name="Gharbi K."/>
            <person name="Hall N."/>
            <person name="Watson M."/>
            <person name="Adriaenssens E.M."/>
            <person name="Foster-Nyarko E."/>
            <person name="Jarju S."/>
            <person name="Secka A."/>
            <person name="Antonio M."/>
            <person name="Oren A."/>
            <person name="Chaudhuri R.R."/>
            <person name="La Ragione R."/>
            <person name="Hildebrand F."/>
            <person name="Pallen M.J."/>
        </authorList>
    </citation>
    <scope>NUCLEOTIDE SEQUENCE</scope>
    <source>
        <strain evidence="2">ChiSjej4B22-9803</strain>
    </source>
</reference>
<dbReference type="PANTHER" id="PTHR37850">
    <property type="entry name" value="STRU PROTEIN"/>
    <property type="match status" value="1"/>
</dbReference>
<feature type="domain" description="Oxidoreductase DRL-like catalytic" evidence="1">
    <location>
        <begin position="249"/>
        <end position="357"/>
    </location>
</feature>
<dbReference type="EMBL" id="DVND01000099">
    <property type="protein sequence ID" value="HIU48455.1"/>
    <property type="molecule type" value="Genomic_DNA"/>
</dbReference>
<proteinExistence type="predicted"/>
<organism evidence="2 3">
    <name type="scientific">Candidatus Avimonoglobus intestinipullorum</name>
    <dbReference type="NCBI Taxonomy" id="2840699"/>
    <lineage>
        <taxon>Bacteria</taxon>
        <taxon>Bacillati</taxon>
        <taxon>Bacillota</taxon>
        <taxon>Clostridia</taxon>
        <taxon>Eubacteriales</taxon>
        <taxon>Candidatus Avimonoglobus</taxon>
    </lineage>
</organism>
<evidence type="ECO:0000313" key="2">
    <source>
        <dbReference type="EMBL" id="HIU48455.1"/>
    </source>
</evidence>
<reference evidence="2" key="1">
    <citation type="submission" date="2020-10" db="EMBL/GenBank/DDBJ databases">
        <authorList>
            <person name="Gilroy R."/>
        </authorList>
    </citation>
    <scope>NUCLEOTIDE SEQUENCE</scope>
    <source>
        <strain evidence="2">ChiSjej4B22-9803</strain>
    </source>
</reference>
<evidence type="ECO:0000313" key="3">
    <source>
        <dbReference type="Proteomes" id="UP000824111"/>
    </source>
</evidence>
<sequence>MIKNKLAARGPVCAGVIGAGDFGTVIVTQHRQIPGLEIPIVADVNARAAQTALLEAGFDRDSVCYAGSAGQAERLIQDGKHVYTDRPEIMMDIPFIEIICEGTGVPEAGARHCKMAIERRKHVAVINKEVDSVIGPILKKMAAEQGVVYTPVQGDQHGLLLSLISWAKANGFTVVSAGKARDVEFILEEQARTVSVSWEGITGQEWETAHLSDADMAWFAPIPQGMEAEYIRRRAELLKKLPQTGDFDLCELTIMANHTGLRPANPRTNEGYLRITEVPQVYCEREHGGIYPQEGMLDAFACLRRREDAGMDGGVYVVVKSGNPFSQGYLSRRGAVLNGDRSCTMLYRPFHLCGMEVADTIFGAVLLCVGCDGEEYLPRYDLVKTAARDIEAGEEFGGDHDEKLAGMIVPATHYAPDAAVPGHLLDGNRALVDIPQGAVITYSQVAEPEESLLWQLRRRQEADFK</sequence>
<dbReference type="InterPro" id="IPR036291">
    <property type="entry name" value="NAD(P)-bd_dom_sf"/>
</dbReference>
<dbReference type="PANTHER" id="PTHR37850:SF2">
    <property type="entry name" value="SAF DOMAIN PROTEIN"/>
    <property type="match status" value="1"/>
</dbReference>
<keyword evidence="2" id="KW-0282">Flagellum</keyword>
<dbReference type="AlphaFoldDB" id="A0A9D1S676"/>
<dbReference type="Pfam" id="PF21135">
    <property type="entry name" value="DRL_cat"/>
    <property type="match status" value="1"/>
</dbReference>
<gene>
    <name evidence="2" type="ORF">IAB04_03765</name>
</gene>